<feature type="domain" description="Phage head morphogenesis" evidence="1">
    <location>
        <begin position="96"/>
        <end position="217"/>
    </location>
</feature>
<evidence type="ECO:0000259" key="1">
    <source>
        <dbReference type="Pfam" id="PF04233"/>
    </source>
</evidence>
<evidence type="ECO:0000313" key="2">
    <source>
        <dbReference type="EMBL" id="PIE92077.1"/>
    </source>
</evidence>
<dbReference type="InterPro" id="IPR006528">
    <property type="entry name" value="Phage_head_morphogenesis_dom"/>
</dbReference>
<dbReference type="Pfam" id="PF04233">
    <property type="entry name" value="Phage_Mu_F"/>
    <property type="match status" value="1"/>
</dbReference>
<keyword evidence="3" id="KW-1185">Reference proteome</keyword>
<dbReference type="RefSeq" id="WP_099686559.1">
    <property type="nucleotide sequence ID" value="NZ_NWUW01000046.1"/>
</dbReference>
<evidence type="ECO:0000313" key="3">
    <source>
        <dbReference type="Proteomes" id="UP000228484"/>
    </source>
</evidence>
<reference evidence="2 3" key="1">
    <citation type="submission" date="2017-09" db="EMBL/GenBank/DDBJ databases">
        <title>Biocontrol bacteria screening and application from spent mushroom substrate.</title>
        <authorList>
            <person name="Sun X."/>
        </authorList>
    </citation>
    <scope>NUCLEOTIDE SEQUENCE [LARGE SCALE GENOMIC DNA]</scope>
    <source>
        <strain evidence="2 3">100374</strain>
    </source>
</reference>
<proteinExistence type="predicted"/>
<name>A0A2G6Q5I3_9BACI</name>
<dbReference type="EMBL" id="NWUW01000046">
    <property type="protein sequence ID" value="PIE92077.1"/>
    <property type="molecule type" value="Genomic_DNA"/>
</dbReference>
<comment type="caution">
    <text evidence="2">The sequence shown here is derived from an EMBL/GenBank/DDBJ whole genome shotgun (WGS) entry which is preliminary data.</text>
</comment>
<sequence>MQEMRRFNRYKNLQSELQQVINEITYEKKKTLNEKLSTQYGESFYYTSYLIEQEVSVTLSYGLLDPNIIKRAVQMPIDKMTLNQRLSTHRVQLVNRIRRELSIGLRKGEEYAVMANRIKPVLDGDAKKAMMVAWTESARVQNIGTYDSSSHAFDEGVSMEKFWISTLDKRTRPSHQAADHQKVPFKGVFKVGGYSCKYPHDSNLPAKEVVRCRCTFITEVAEVSPFIERRARNPTTGRNEVITGVSYEEWKDSLK</sequence>
<organism evidence="2 3">
    <name type="scientific">Bacillus fungorum</name>
    <dbReference type="NCBI Taxonomy" id="2039284"/>
    <lineage>
        <taxon>Bacteria</taxon>
        <taxon>Bacillati</taxon>
        <taxon>Bacillota</taxon>
        <taxon>Bacilli</taxon>
        <taxon>Bacillales</taxon>
        <taxon>Bacillaceae</taxon>
        <taxon>Bacillus</taxon>
    </lineage>
</organism>
<protein>
    <submittedName>
        <fullName evidence="2">Phage head protein</fullName>
    </submittedName>
</protein>
<dbReference type="Proteomes" id="UP000228484">
    <property type="component" value="Unassembled WGS sequence"/>
</dbReference>
<dbReference type="AlphaFoldDB" id="A0A2G6Q5I3"/>
<gene>
    <name evidence="2" type="ORF">CO726_28575</name>
</gene>
<accession>A0A2G6Q5I3</accession>